<feature type="region of interest" description="Disordered" evidence="1">
    <location>
        <begin position="1"/>
        <end position="56"/>
    </location>
</feature>
<sequence>MVKRGRDEGGALHGPQQAKHENPVKAPPPKRCRDTPVGGGAAGNGRVSLEKGRQEPDAKWVAREAVSAQVVPFDGADARAEWDASGSAAGELPRWWQLWVGRGGGRVVDCEELLWGWFPFVDEDFSADGEKVGWFSIWGDEVEGQQQEDIWQPKQMNVEIPSRSR</sequence>
<dbReference type="Proteomes" id="UP000652761">
    <property type="component" value="Unassembled WGS sequence"/>
</dbReference>
<protein>
    <submittedName>
        <fullName evidence="2">Uncharacterized protein</fullName>
    </submittedName>
</protein>
<reference evidence="2" key="1">
    <citation type="submission" date="2017-07" db="EMBL/GenBank/DDBJ databases">
        <title>Taro Niue Genome Assembly and Annotation.</title>
        <authorList>
            <person name="Atibalentja N."/>
            <person name="Keating K."/>
            <person name="Fields C.J."/>
        </authorList>
    </citation>
    <scope>NUCLEOTIDE SEQUENCE</scope>
    <source>
        <strain evidence="2">Niue_2</strain>
        <tissue evidence="2">Leaf</tissue>
    </source>
</reference>
<dbReference type="AlphaFoldDB" id="A0A843W5M1"/>
<evidence type="ECO:0000313" key="3">
    <source>
        <dbReference type="Proteomes" id="UP000652761"/>
    </source>
</evidence>
<organism evidence="2 3">
    <name type="scientific">Colocasia esculenta</name>
    <name type="common">Wild taro</name>
    <name type="synonym">Arum esculentum</name>
    <dbReference type="NCBI Taxonomy" id="4460"/>
    <lineage>
        <taxon>Eukaryota</taxon>
        <taxon>Viridiplantae</taxon>
        <taxon>Streptophyta</taxon>
        <taxon>Embryophyta</taxon>
        <taxon>Tracheophyta</taxon>
        <taxon>Spermatophyta</taxon>
        <taxon>Magnoliopsida</taxon>
        <taxon>Liliopsida</taxon>
        <taxon>Araceae</taxon>
        <taxon>Aroideae</taxon>
        <taxon>Colocasieae</taxon>
        <taxon>Colocasia</taxon>
    </lineage>
</organism>
<comment type="caution">
    <text evidence="2">The sequence shown here is derived from an EMBL/GenBank/DDBJ whole genome shotgun (WGS) entry which is preliminary data.</text>
</comment>
<evidence type="ECO:0000256" key="1">
    <source>
        <dbReference type="SAM" id="MobiDB-lite"/>
    </source>
</evidence>
<evidence type="ECO:0000313" key="2">
    <source>
        <dbReference type="EMBL" id="MQM02308.1"/>
    </source>
</evidence>
<name>A0A843W5M1_COLES</name>
<gene>
    <name evidence="2" type="ORF">Taro_035072</name>
</gene>
<dbReference type="EMBL" id="NMUH01002834">
    <property type="protein sequence ID" value="MQM02308.1"/>
    <property type="molecule type" value="Genomic_DNA"/>
</dbReference>
<keyword evidence="3" id="KW-1185">Reference proteome</keyword>
<proteinExistence type="predicted"/>
<feature type="compositionally biased region" description="Basic and acidic residues" evidence="1">
    <location>
        <begin position="1"/>
        <end position="10"/>
    </location>
</feature>
<accession>A0A843W5M1</accession>